<evidence type="ECO:0000313" key="3">
    <source>
        <dbReference type="Ensembl" id="ENSMALP00000000656.1"/>
    </source>
</evidence>
<dbReference type="Pfam" id="PF00059">
    <property type="entry name" value="Lectin_C"/>
    <property type="match status" value="2"/>
</dbReference>
<dbReference type="Ensembl" id="ENSMALT00000000692.1">
    <property type="protein sequence ID" value="ENSMALP00000000656.1"/>
    <property type="gene ID" value="ENSMALG00000000508.1"/>
</dbReference>
<feature type="domain" description="C-type lectin" evidence="2">
    <location>
        <begin position="16"/>
        <end position="124"/>
    </location>
</feature>
<keyword evidence="4" id="KW-1185">Reference proteome</keyword>
<dbReference type="InterPro" id="IPR001304">
    <property type="entry name" value="C-type_lectin-like"/>
</dbReference>
<protein>
    <recommendedName>
        <fullName evidence="2">C-type lectin domain-containing protein</fullName>
    </recommendedName>
</protein>
<keyword evidence="1" id="KW-0732">Signal</keyword>
<evidence type="ECO:0000259" key="2">
    <source>
        <dbReference type="PROSITE" id="PS50041"/>
    </source>
</evidence>
<dbReference type="InterPro" id="IPR016187">
    <property type="entry name" value="CTDL_fold"/>
</dbReference>
<sequence length="219" mass="25587">LHFTVLELFFFIISHYFLVQRPMPWLRAQEFCQRHYVDLAILSTEAQYLTLLSATAANNISFWLGLRYQSTLNVWAWVNGDELSYEHWYKRNPGGHCASLEAMLEKDQKLLARYCDELHMSVCQGEQLVCHGLTVEAQYLTLLSATAANNISFWLGLRYQSTLNVWAWVNGDELSYEHWYKRNPGGHCASLETLWAMGTCYKHLSLLTFHQKNNHKIYQ</sequence>
<dbReference type="PROSITE" id="PS50041">
    <property type="entry name" value="C_TYPE_LECTIN_2"/>
    <property type="match status" value="2"/>
</dbReference>
<feature type="signal peptide" evidence="1">
    <location>
        <begin position="1"/>
        <end position="19"/>
    </location>
</feature>
<reference evidence="3" key="2">
    <citation type="submission" date="2025-09" db="UniProtKB">
        <authorList>
            <consortium name="Ensembl"/>
        </authorList>
    </citation>
    <scope>IDENTIFICATION</scope>
</reference>
<dbReference type="SUPFAM" id="SSF56436">
    <property type="entry name" value="C-type lectin-like"/>
    <property type="match status" value="2"/>
</dbReference>
<accession>A0A3Q3IK73</accession>
<dbReference type="SMART" id="SM00034">
    <property type="entry name" value="CLECT"/>
    <property type="match status" value="1"/>
</dbReference>
<dbReference type="Gene3D" id="3.10.100.10">
    <property type="entry name" value="Mannose-Binding Protein A, subunit A"/>
    <property type="match status" value="2"/>
</dbReference>
<evidence type="ECO:0000256" key="1">
    <source>
        <dbReference type="SAM" id="SignalP"/>
    </source>
</evidence>
<dbReference type="InterPro" id="IPR016186">
    <property type="entry name" value="C-type_lectin-like/link_sf"/>
</dbReference>
<organism evidence="3 4">
    <name type="scientific">Monopterus albus</name>
    <name type="common">Swamp eel</name>
    <dbReference type="NCBI Taxonomy" id="43700"/>
    <lineage>
        <taxon>Eukaryota</taxon>
        <taxon>Metazoa</taxon>
        <taxon>Chordata</taxon>
        <taxon>Craniata</taxon>
        <taxon>Vertebrata</taxon>
        <taxon>Euteleostomi</taxon>
        <taxon>Actinopterygii</taxon>
        <taxon>Neopterygii</taxon>
        <taxon>Teleostei</taxon>
        <taxon>Neoteleostei</taxon>
        <taxon>Acanthomorphata</taxon>
        <taxon>Anabantaria</taxon>
        <taxon>Synbranchiformes</taxon>
        <taxon>Synbranchidae</taxon>
        <taxon>Monopterus</taxon>
    </lineage>
</organism>
<feature type="domain" description="C-type lectin" evidence="2">
    <location>
        <begin position="123"/>
        <end position="209"/>
    </location>
</feature>
<reference evidence="3" key="1">
    <citation type="submission" date="2025-08" db="UniProtKB">
        <authorList>
            <consortium name="Ensembl"/>
        </authorList>
    </citation>
    <scope>IDENTIFICATION</scope>
</reference>
<dbReference type="AlphaFoldDB" id="A0A3Q3IK73"/>
<dbReference type="Proteomes" id="UP000261600">
    <property type="component" value="Unplaced"/>
</dbReference>
<proteinExistence type="predicted"/>
<feature type="chain" id="PRO_5018784036" description="C-type lectin domain-containing protein" evidence="1">
    <location>
        <begin position="20"/>
        <end position="219"/>
    </location>
</feature>
<dbReference type="PANTHER" id="PTHR45784">
    <property type="entry name" value="C-TYPE LECTIN DOMAIN FAMILY 20 MEMBER A-RELATED"/>
    <property type="match status" value="1"/>
</dbReference>
<dbReference type="CDD" id="cd00037">
    <property type="entry name" value="CLECT"/>
    <property type="match status" value="2"/>
</dbReference>
<name>A0A3Q3IK73_MONAL</name>
<dbReference type="PANTHER" id="PTHR45784:SF3">
    <property type="entry name" value="C-TYPE LECTIN DOMAIN FAMILY 4 MEMBER K-LIKE-RELATED"/>
    <property type="match status" value="1"/>
</dbReference>
<evidence type="ECO:0000313" key="4">
    <source>
        <dbReference type="Proteomes" id="UP000261600"/>
    </source>
</evidence>